<dbReference type="Proteomes" id="UP000515165">
    <property type="component" value="Chromosome 1"/>
</dbReference>
<name>A0A6J2C5L8_ZALCA</name>
<dbReference type="AlphaFoldDB" id="A0A6J2C5L8"/>
<evidence type="ECO:0000256" key="1">
    <source>
        <dbReference type="SAM" id="MobiDB-lite"/>
    </source>
</evidence>
<protein>
    <submittedName>
        <fullName evidence="3">Basic proline-rich protein-like</fullName>
    </submittedName>
</protein>
<reference evidence="3" key="1">
    <citation type="submission" date="2025-08" db="UniProtKB">
        <authorList>
            <consortium name="RefSeq"/>
        </authorList>
    </citation>
    <scope>IDENTIFICATION</scope>
    <source>
        <tissue evidence="3">Blood</tissue>
    </source>
</reference>
<evidence type="ECO:0000313" key="2">
    <source>
        <dbReference type="Proteomes" id="UP000515165"/>
    </source>
</evidence>
<evidence type="ECO:0000313" key="3">
    <source>
        <dbReference type="RefSeq" id="XP_027437832.1"/>
    </source>
</evidence>
<dbReference type="GeneID" id="113916134"/>
<dbReference type="RefSeq" id="XP_027437832.1">
    <property type="nucleotide sequence ID" value="XM_027582031.1"/>
</dbReference>
<gene>
    <name evidence="3" type="primary">LOC113916134</name>
</gene>
<sequence>MGAGPSTQLLNVYYEPVAGYWFPCIPTTVLGSHYRKDPYLGTPVARCACSGHCTETVCVSGVLPVSVPVVSRICVSVLGALRGLGPPSSLSRPLRHPLPHGHEGALQPRCHPSRGLRVPPQAPASQQGWSECTHPPPVPNPDQQVSAPLVGLKPWREHCPPGPKPPVQTACLGSHTCPHSPPDPPLSLAPAQPGANLGPEVLACMLPTWQSLLLVTPTAAFSERTPGHNQPCSPPPSP</sequence>
<organism evidence="2 3">
    <name type="scientific">Zalophus californianus</name>
    <name type="common">California sealion</name>
    <dbReference type="NCBI Taxonomy" id="9704"/>
    <lineage>
        <taxon>Eukaryota</taxon>
        <taxon>Metazoa</taxon>
        <taxon>Chordata</taxon>
        <taxon>Craniata</taxon>
        <taxon>Vertebrata</taxon>
        <taxon>Euteleostomi</taxon>
        <taxon>Mammalia</taxon>
        <taxon>Eutheria</taxon>
        <taxon>Laurasiatheria</taxon>
        <taxon>Carnivora</taxon>
        <taxon>Caniformia</taxon>
        <taxon>Pinnipedia</taxon>
        <taxon>Otariidae</taxon>
        <taxon>Zalophus</taxon>
    </lineage>
</organism>
<keyword evidence="2" id="KW-1185">Reference proteome</keyword>
<accession>A0A6J2C5L8</accession>
<feature type="region of interest" description="Disordered" evidence="1">
    <location>
        <begin position="113"/>
        <end position="142"/>
    </location>
</feature>
<proteinExistence type="predicted"/>
<dbReference type="KEGG" id="zca:113916134"/>